<sequence>MIIPGALAALGYLVFVIALAVFMSLVCSMFGVAARTPPQAQRLVSTNHSSVTQGVTNTSLQTYNTNP</sequence>
<proteinExistence type="predicted"/>
<name>A0A1I7TID8_9PELO</name>
<evidence type="ECO:0000313" key="2">
    <source>
        <dbReference type="Proteomes" id="UP000095282"/>
    </source>
</evidence>
<dbReference type="Proteomes" id="UP000095282">
    <property type="component" value="Unplaced"/>
</dbReference>
<feature type="transmembrane region" description="Helical" evidence="1">
    <location>
        <begin position="6"/>
        <end position="33"/>
    </location>
</feature>
<keyword evidence="1" id="KW-0812">Transmembrane</keyword>
<keyword evidence="1" id="KW-1133">Transmembrane helix</keyword>
<evidence type="ECO:0000256" key="1">
    <source>
        <dbReference type="SAM" id="Phobius"/>
    </source>
</evidence>
<reference evidence="3" key="1">
    <citation type="submission" date="2016-11" db="UniProtKB">
        <authorList>
            <consortium name="WormBaseParasite"/>
        </authorList>
    </citation>
    <scope>IDENTIFICATION</scope>
</reference>
<keyword evidence="1" id="KW-0472">Membrane</keyword>
<keyword evidence="2" id="KW-1185">Reference proteome</keyword>
<evidence type="ECO:0000313" key="3">
    <source>
        <dbReference type="WBParaSite" id="Csp11.Scaffold622.g6233.t1"/>
    </source>
</evidence>
<protein>
    <submittedName>
        <fullName evidence="3">Uncharacterized protein</fullName>
    </submittedName>
</protein>
<dbReference type="WBParaSite" id="Csp11.Scaffold622.g6233.t1">
    <property type="protein sequence ID" value="Csp11.Scaffold622.g6233.t1"/>
    <property type="gene ID" value="Csp11.Scaffold622.g6233"/>
</dbReference>
<accession>A0A1I7TID8</accession>
<dbReference type="AlphaFoldDB" id="A0A1I7TID8"/>
<organism evidence="2 3">
    <name type="scientific">Caenorhabditis tropicalis</name>
    <dbReference type="NCBI Taxonomy" id="1561998"/>
    <lineage>
        <taxon>Eukaryota</taxon>
        <taxon>Metazoa</taxon>
        <taxon>Ecdysozoa</taxon>
        <taxon>Nematoda</taxon>
        <taxon>Chromadorea</taxon>
        <taxon>Rhabditida</taxon>
        <taxon>Rhabditina</taxon>
        <taxon>Rhabditomorpha</taxon>
        <taxon>Rhabditoidea</taxon>
        <taxon>Rhabditidae</taxon>
        <taxon>Peloderinae</taxon>
        <taxon>Caenorhabditis</taxon>
    </lineage>
</organism>